<dbReference type="InterPro" id="IPR036388">
    <property type="entry name" value="WH-like_DNA-bd_sf"/>
</dbReference>
<keyword evidence="3" id="KW-0238">DNA-binding</keyword>
<dbReference type="PROSITE" id="PS50931">
    <property type="entry name" value="HTH_LYSR"/>
    <property type="match status" value="1"/>
</dbReference>
<dbReference type="Gene3D" id="3.40.190.290">
    <property type="match status" value="1"/>
</dbReference>
<dbReference type="CDD" id="cd08422">
    <property type="entry name" value="PBP2_CrgA_like"/>
    <property type="match status" value="1"/>
</dbReference>
<evidence type="ECO:0000256" key="1">
    <source>
        <dbReference type="ARBA" id="ARBA00009437"/>
    </source>
</evidence>
<evidence type="ECO:0000259" key="5">
    <source>
        <dbReference type="PROSITE" id="PS50931"/>
    </source>
</evidence>
<dbReference type="Gene3D" id="1.10.10.10">
    <property type="entry name" value="Winged helix-like DNA-binding domain superfamily/Winged helix DNA-binding domain"/>
    <property type="match status" value="1"/>
</dbReference>
<dbReference type="SUPFAM" id="SSF46785">
    <property type="entry name" value="Winged helix' DNA-binding domain"/>
    <property type="match status" value="1"/>
</dbReference>
<protein>
    <submittedName>
        <fullName evidence="6">LysR family transcriptional regulator</fullName>
    </submittedName>
</protein>
<keyword evidence="2" id="KW-0805">Transcription regulation</keyword>
<name>A0ABX5WW97_9GAMM</name>
<dbReference type="InterPro" id="IPR036390">
    <property type="entry name" value="WH_DNA-bd_sf"/>
</dbReference>
<comment type="similarity">
    <text evidence="1">Belongs to the LysR transcriptional regulatory family.</text>
</comment>
<dbReference type="SUPFAM" id="SSF53850">
    <property type="entry name" value="Periplasmic binding protein-like II"/>
    <property type="match status" value="1"/>
</dbReference>
<dbReference type="Proteomes" id="UP000315947">
    <property type="component" value="Chromosome"/>
</dbReference>
<dbReference type="RefSeq" id="WP_144045055.1">
    <property type="nucleotide sequence ID" value="NZ_CP041614.1"/>
</dbReference>
<dbReference type="EMBL" id="CP041614">
    <property type="protein sequence ID" value="QDO82667.1"/>
    <property type="molecule type" value="Genomic_DNA"/>
</dbReference>
<dbReference type="PANTHER" id="PTHR30537">
    <property type="entry name" value="HTH-TYPE TRANSCRIPTIONAL REGULATOR"/>
    <property type="match status" value="1"/>
</dbReference>
<evidence type="ECO:0000256" key="4">
    <source>
        <dbReference type="ARBA" id="ARBA00023163"/>
    </source>
</evidence>
<evidence type="ECO:0000313" key="7">
    <source>
        <dbReference type="Proteomes" id="UP000315947"/>
    </source>
</evidence>
<reference evidence="6 7" key="1">
    <citation type="submission" date="2019-07" db="EMBL/GenBank/DDBJ databases">
        <title>Shewanella sp. YLB-06 whole genomic sequence.</title>
        <authorList>
            <person name="Yu L."/>
        </authorList>
    </citation>
    <scope>NUCLEOTIDE SEQUENCE [LARGE SCALE GENOMIC DNA]</scope>
    <source>
        <strain evidence="6 7">YLB-06</strain>
    </source>
</reference>
<dbReference type="InterPro" id="IPR000847">
    <property type="entry name" value="LysR_HTH_N"/>
</dbReference>
<keyword evidence="7" id="KW-1185">Reference proteome</keyword>
<gene>
    <name evidence="6" type="ORF">FM037_04730</name>
</gene>
<sequence length="289" mass="32470">MARFRHALLYQQVVELGSMAAAAREQGIAPSVVSKHLAELEASLGAQLLTRTTRKIAMTEAGEYFYHSICGIGANWQALQDETARLNKRPAGKLSIAAPSLVHSRVLMTVLSGFAVHYPDVKLELRCVDYEDIPFDRADISIARKREGFDSATYVGVPIYSYSNSLFASSDYLAKHGEPQNTQDLLHHQCLSYGVGKSRRYWHFSQADSILVNGHLSSNDTEVLIRAALQHQGIVYIPRLLVSDEIERGLLKPILVNQCQSEPFELMAYYRKQAYLPQKTRVLIDYLIK</sequence>
<feature type="domain" description="HTH lysR-type" evidence="5">
    <location>
        <begin position="1"/>
        <end position="59"/>
    </location>
</feature>
<dbReference type="PANTHER" id="PTHR30537:SF5">
    <property type="entry name" value="HTH-TYPE TRANSCRIPTIONAL ACTIVATOR TTDR-RELATED"/>
    <property type="match status" value="1"/>
</dbReference>
<evidence type="ECO:0000256" key="2">
    <source>
        <dbReference type="ARBA" id="ARBA00023015"/>
    </source>
</evidence>
<evidence type="ECO:0000256" key="3">
    <source>
        <dbReference type="ARBA" id="ARBA00023125"/>
    </source>
</evidence>
<dbReference type="Pfam" id="PF03466">
    <property type="entry name" value="LysR_substrate"/>
    <property type="match status" value="1"/>
</dbReference>
<accession>A0ABX5WW97</accession>
<dbReference type="Pfam" id="PF00126">
    <property type="entry name" value="HTH_1"/>
    <property type="match status" value="1"/>
</dbReference>
<evidence type="ECO:0000313" key="6">
    <source>
        <dbReference type="EMBL" id="QDO82667.1"/>
    </source>
</evidence>
<proteinExistence type="inferred from homology"/>
<dbReference type="InterPro" id="IPR058163">
    <property type="entry name" value="LysR-type_TF_proteobact-type"/>
</dbReference>
<keyword evidence="4" id="KW-0804">Transcription</keyword>
<dbReference type="InterPro" id="IPR005119">
    <property type="entry name" value="LysR_subst-bd"/>
</dbReference>
<organism evidence="6 7">
    <name type="scientific">Shewanella psychropiezotolerans</name>
    <dbReference type="NCBI Taxonomy" id="2593655"/>
    <lineage>
        <taxon>Bacteria</taxon>
        <taxon>Pseudomonadati</taxon>
        <taxon>Pseudomonadota</taxon>
        <taxon>Gammaproteobacteria</taxon>
        <taxon>Alteromonadales</taxon>
        <taxon>Shewanellaceae</taxon>
        <taxon>Shewanella</taxon>
    </lineage>
</organism>